<keyword evidence="3" id="KW-1185">Reference proteome</keyword>
<dbReference type="InterPro" id="IPR003111">
    <property type="entry name" value="Lon_prtase_N"/>
</dbReference>
<reference evidence="3" key="1">
    <citation type="submission" date="2010-06" db="EMBL/GenBank/DDBJ databases">
        <authorList>
            <person name="Jiang H."/>
            <person name="Abraham K."/>
            <person name="Ali S."/>
            <person name="Alsbrooks S.L."/>
            <person name="Anim B.N."/>
            <person name="Anosike U.S."/>
            <person name="Attaway T."/>
            <person name="Bandaranaike D.P."/>
            <person name="Battles P.K."/>
            <person name="Bell S.N."/>
            <person name="Bell A.V."/>
            <person name="Beltran B."/>
            <person name="Bickham C."/>
            <person name="Bustamante Y."/>
            <person name="Caleb T."/>
            <person name="Canada A."/>
            <person name="Cardenas V."/>
            <person name="Carter K."/>
            <person name="Chacko J."/>
            <person name="Chandrabose M.N."/>
            <person name="Chavez D."/>
            <person name="Chavez A."/>
            <person name="Chen L."/>
            <person name="Chu H.-S."/>
            <person name="Claassen K.J."/>
            <person name="Cockrell R."/>
            <person name="Collins M."/>
            <person name="Cooper J.A."/>
            <person name="Cree A."/>
            <person name="Curry S.M."/>
            <person name="Da Y."/>
            <person name="Dao M.D."/>
            <person name="Das B."/>
            <person name="Davila M.-L."/>
            <person name="Davy-Carroll L."/>
            <person name="Denson S."/>
            <person name="Dinh H."/>
            <person name="Ebong V.E."/>
            <person name="Edwards J.R."/>
            <person name="Egan A."/>
            <person name="El-Daye J."/>
            <person name="Escobedo L."/>
            <person name="Fernandez S."/>
            <person name="Fernando P.R."/>
            <person name="Flagg N."/>
            <person name="Forbes L.D."/>
            <person name="Fowler R.G."/>
            <person name="Fu Q."/>
            <person name="Gabisi R.A."/>
            <person name="Ganer J."/>
            <person name="Garbino Pronczuk A."/>
            <person name="Garcia R.M."/>
            <person name="Garner T."/>
            <person name="Garrett T.E."/>
            <person name="Gonzalez D.A."/>
            <person name="Hamid H."/>
            <person name="Hawkins E.S."/>
            <person name="Hirani K."/>
            <person name="Hogues M.E."/>
            <person name="Hollins B."/>
            <person name="Hsiao C.-H."/>
            <person name="Jabil R."/>
            <person name="James M.L."/>
            <person name="Jhangiani S.N."/>
            <person name="Johnson B."/>
            <person name="Johnson Q."/>
            <person name="Joshi V."/>
            <person name="Kalu J.B."/>
            <person name="Kam C."/>
            <person name="Kashfia A."/>
            <person name="Keebler J."/>
            <person name="Kisamo H."/>
            <person name="Kovar C.L."/>
            <person name="Lago L.A."/>
            <person name="Lai C.-Y."/>
            <person name="Laidlaw J."/>
            <person name="Lara F."/>
            <person name="Le T.-K."/>
            <person name="Lee S.L."/>
            <person name="Legall F.H."/>
            <person name="Lemon S.J."/>
            <person name="Lewis L.R."/>
            <person name="Li B."/>
            <person name="Liu Y."/>
            <person name="Liu Y.-S."/>
            <person name="Lopez J."/>
            <person name="Lozado R.J."/>
            <person name="Lu J."/>
            <person name="Madu R.C."/>
            <person name="Maheshwari M."/>
            <person name="Maheshwari R."/>
            <person name="Malloy K."/>
            <person name="Martinez E."/>
            <person name="Mathew T."/>
            <person name="Mercado I.C."/>
            <person name="Mercado C."/>
            <person name="Meyer B."/>
            <person name="Montgomery K."/>
            <person name="Morgan M.B."/>
            <person name="Munidasa M."/>
            <person name="Nazareth L.V."/>
            <person name="Nelson J."/>
            <person name="Ng B.M."/>
            <person name="Nguyen N.B."/>
            <person name="Nguyen P.Q."/>
            <person name="Nguyen T."/>
            <person name="Obregon M."/>
            <person name="Okwuonu G.O."/>
            <person name="Onwere C.G."/>
            <person name="Orozco G."/>
            <person name="Parra A."/>
            <person name="Patel S."/>
            <person name="Patil S."/>
            <person name="Perez A."/>
            <person name="Perez Y."/>
            <person name="Pham C."/>
            <person name="Primus E.L."/>
            <person name="Pu L.-L."/>
            <person name="Puazo M."/>
            <person name="Qin X."/>
            <person name="Quiroz J.B."/>
            <person name="Reese J."/>
            <person name="Richards S."/>
            <person name="Rives C.M."/>
            <person name="Robberts R."/>
            <person name="Ruiz S.J."/>
            <person name="Ruiz M.J."/>
            <person name="Santibanez J."/>
            <person name="Schneider B.W."/>
            <person name="Sisson I."/>
            <person name="Smith M."/>
            <person name="Sodergren E."/>
            <person name="Song X.-Z."/>
            <person name="Song B.B."/>
            <person name="Summersgill H."/>
            <person name="Thelus R."/>
            <person name="Thornton R.D."/>
            <person name="Trejos Z.Y."/>
            <person name="Usmani K."/>
            <person name="Vattathil S."/>
            <person name="Villasana D."/>
            <person name="Walker D.L."/>
            <person name="Wang S."/>
            <person name="Wang K."/>
            <person name="White C.S."/>
            <person name="Williams A.C."/>
            <person name="Williamson J."/>
            <person name="Wilson K."/>
            <person name="Woghiren I.O."/>
            <person name="Woodworth J.R."/>
            <person name="Worley K.C."/>
            <person name="Wright R.A."/>
            <person name="Wu W."/>
            <person name="Young L."/>
            <person name="Zhang L."/>
            <person name="Zhang J."/>
            <person name="Zhu Y."/>
            <person name="Muzny D.M."/>
            <person name="Weinstock G."/>
            <person name="Gibbs R.A."/>
        </authorList>
    </citation>
    <scope>NUCLEOTIDE SEQUENCE [LARGE SCALE GENOMIC DNA]</scope>
    <source>
        <strain evidence="3">LSR1</strain>
    </source>
</reference>
<organism evidence="2 3">
    <name type="scientific">Acyrthosiphon pisum</name>
    <name type="common">Pea aphid</name>
    <dbReference type="NCBI Taxonomy" id="7029"/>
    <lineage>
        <taxon>Eukaryota</taxon>
        <taxon>Metazoa</taxon>
        <taxon>Ecdysozoa</taxon>
        <taxon>Arthropoda</taxon>
        <taxon>Hexapoda</taxon>
        <taxon>Insecta</taxon>
        <taxon>Pterygota</taxon>
        <taxon>Neoptera</taxon>
        <taxon>Paraneoptera</taxon>
        <taxon>Hemiptera</taxon>
        <taxon>Sternorrhyncha</taxon>
        <taxon>Aphidomorpha</taxon>
        <taxon>Aphidoidea</taxon>
        <taxon>Aphididae</taxon>
        <taxon>Macrosiphini</taxon>
        <taxon>Acyrthosiphon</taxon>
    </lineage>
</organism>
<dbReference type="AlphaFoldDB" id="A0A8R2NMT6"/>
<reference evidence="2" key="2">
    <citation type="submission" date="2022-06" db="UniProtKB">
        <authorList>
            <consortium name="EnsemblMetazoa"/>
        </authorList>
    </citation>
    <scope>IDENTIFICATION</scope>
</reference>
<sequence>MDVPNELPIIYARKVLIPGYILKIRLQVENNSNLLNYVQTNCDSKSMHIGIIPESDFDKAENIIGTVGRVLSIIKVDSVPEDFVLVMEGICRFKLDEKISEEPLQINKIITIENFKILQGDEKTIHELNAEFIKVVKDFLTYTTPSVFARDTLKA</sequence>
<evidence type="ECO:0000259" key="1">
    <source>
        <dbReference type="Pfam" id="PF02190"/>
    </source>
</evidence>
<dbReference type="GeneID" id="107885027"/>
<dbReference type="Proteomes" id="UP000007819">
    <property type="component" value="Chromosome X"/>
</dbReference>
<dbReference type="InterPro" id="IPR046336">
    <property type="entry name" value="Lon_prtase_N_sf"/>
</dbReference>
<name>A0A8R2NMT6_ACYPI</name>
<dbReference type="InterPro" id="IPR015947">
    <property type="entry name" value="PUA-like_sf"/>
</dbReference>
<dbReference type="EnsemblMetazoa" id="XM_029485443.1">
    <property type="protein sequence ID" value="XP_029341303.1"/>
    <property type="gene ID" value="LOC107885027"/>
</dbReference>
<dbReference type="Gene3D" id="2.30.130.40">
    <property type="entry name" value="LON domain-like"/>
    <property type="match status" value="1"/>
</dbReference>
<dbReference type="OrthoDB" id="2411602at2759"/>
<dbReference type="SUPFAM" id="SSF88697">
    <property type="entry name" value="PUA domain-like"/>
    <property type="match status" value="1"/>
</dbReference>
<evidence type="ECO:0000313" key="3">
    <source>
        <dbReference type="Proteomes" id="UP000007819"/>
    </source>
</evidence>
<feature type="domain" description="Lon N-terminal" evidence="1">
    <location>
        <begin position="6"/>
        <end position="138"/>
    </location>
</feature>
<proteinExistence type="predicted"/>
<dbReference type="RefSeq" id="XP_029341303.1">
    <property type="nucleotide sequence ID" value="XM_029485443.1"/>
</dbReference>
<evidence type="ECO:0000313" key="2">
    <source>
        <dbReference type="EnsemblMetazoa" id="XP_029341303.1"/>
    </source>
</evidence>
<dbReference type="Pfam" id="PF02190">
    <property type="entry name" value="LON_substr_bdg"/>
    <property type="match status" value="1"/>
</dbReference>
<dbReference type="KEGG" id="api:107885027"/>
<accession>A0A8R2NMT6</accession>
<protein>
    <recommendedName>
        <fullName evidence="1">Lon N-terminal domain-containing protein</fullName>
    </recommendedName>
</protein>